<keyword evidence="2" id="KW-1133">Transmembrane helix</keyword>
<name>A0A3R6CU79_9FIRM</name>
<dbReference type="SUPFAM" id="SSF47413">
    <property type="entry name" value="lambda repressor-like DNA-binding domains"/>
    <property type="match status" value="1"/>
</dbReference>
<dbReference type="SMART" id="SM00530">
    <property type="entry name" value="HTH_XRE"/>
    <property type="match status" value="1"/>
</dbReference>
<protein>
    <submittedName>
        <fullName evidence="4">XRE family transcriptional regulator</fullName>
    </submittedName>
</protein>
<organism evidence="4 5">
    <name type="scientific">Coprococcus eutactus</name>
    <dbReference type="NCBI Taxonomy" id="33043"/>
    <lineage>
        <taxon>Bacteria</taxon>
        <taxon>Bacillati</taxon>
        <taxon>Bacillota</taxon>
        <taxon>Clostridia</taxon>
        <taxon>Lachnospirales</taxon>
        <taxon>Lachnospiraceae</taxon>
        <taxon>Coprococcus</taxon>
    </lineage>
</organism>
<dbReference type="Proteomes" id="UP000283295">
    <property type="component" value="Unassembled WGS sequence"/>
</dbReference>
<dbReference type="PROSITE" id="PS50943">
    <property type="entry name" value="HTH_CROC1"/>
    <property type="match status" value="1"/>
</dbReference>
<feature type="domain" description="HTH cro/C1-type" evidence="3">
    <location>
        <begin position="8"/>
        <end position="62"/>
    </location>
</feature>
<feature type="transmembrane region" description="Helical" evidence="2">
    <location>
        <begin position="199"/>
        <end position="218"/>
    </location>
</feature>
<dbReference type="PANTHER" id="PTHR46558:SF4">
    <property type="entry name" value="DNA-BIDING PHAGE PROTEIN"/>
    <property type="match status" value="1"/>
</dbReference>
<accession>A0A3R6CU79</accession>
<evidence type="ECO:0000313" key="4">
    <source>
        <dbReference type="EMBL" id="RGS41722.1"/>
    </source>
</evidence>
<dbReference type="CDD" id="cd00093">
    <property type="entry name" value="HTH_XRE"/>
    <property type="match status" value="1"/>
</dbReference>
<comment type="caution">
    <text evidence="4">The sequence shown here is derived from an EMBL/GenBank/DDBJ whole genome shotgun (WGS) entry which is preliminary data.</text>
</comment>
<dbReference type="InterPro" id="IPR010982">
    <property type="entry name" value="Lambda_DNA-bd_dom_sf"/>
</dbReference>
<gene>
    <name evidence="4" type="ORF">DWX94_07905</name>
</gene>
<evidence type="ECO:0000259" key="3">
    <source>
        <dbReference type="PROSITE" id="PS50943"/>
    </source>
</evidence>
<evidence type="ECO:0000256" key="2">
    <source>
        <dbReference type="SAM" id="Phobius"/>
    </source>
</evidence>
<feature type="transmembrane region" description="Helical" evidence="2">
    <location>
        <begin position="103"/>
        <end position="124"/>
    </location>
</feature>
<dbReference type="AlphaFoldDB" id="A0A3R6CU79"/>
<dbReference type="Pfam" id="PF01381">
    <property type="entry name" value="HTH_3"/>
    <property type="match status" value="1"/>
</dbReference>
<evidence type="ECO:0000313" key="5">
    <source>
        <dbReference type="Proteomes" id="UP000283295"/>
    </source>
</evidence>
<keyword evidence="2" id="KW-0812">Transmembrane</keyword>
<dbReference type="Gene3D" id="1.10.260.40">
    <property type="entry name" value="lambda repressor-like DNA-binding domains"/>
    <property type="match status" value="1"/>
</dbReference>
<keyword evidence="2" id="KW-0472">Membrane</keyword>
<proteinExistence type="predicted"/>
<dbReference type="OrthoDB" id="9801008at2"/>
<dbReference type="GO" id="GO:0003677">
    <property type="term" value="F:DNA binding"/>
    <property type="evidence" value="ECO:0007669"/>
    <property type="project" value="UniProtKB-KW"/>
</dbReference>
<dbReference type="InterPro" id="IPR001387">
    <property type="entry name" value="Cro/C1-type_HTH"/>
</dbReference>
<keyword evidence="1" id="KW-0238">DNA-binding</keyword>
<evidence type="ECO:0000256" key="1">
    <source>
        <dbReference type="ARBA" id="ARBA00023125"/>
    </source>
</evidence>
<reference evidence="4 5" key="1">
    <citation type="submission" date="2018-08" db="EMBL/GenBank/DDBJ databases">
        <title>A genome reference for cultivated species of the human gut microbiota.</title>
        <authorList>
            <person name="Zou Y."/>
            <person name="Xue W."/>
            <person name="Luo G."/>
        </authorList>
    </citation>
    <scope>NUCLEOTIDE SEQUENCE [LARGE SCALE GENOMIC DNA]</scope>
    <source>
        <strain evidence="4 5">AF22-21</strain>
    </source>
</reference>
<dbReference type="EMBL" id="QRVK01000017">
    <property type="protein sequence ID" value="RGS41722.1"/>
    <property type="molecule type" value="Genomic_DNA"/>
</dbReference>
<sequence>MLLIGSRIQEYRKKAGLNQEEFAEKMGVSRQAVSKWERDKAYPDLDRLVCICEILDVQVGELVYGKGEESETPEEVSRDGTSANNAVHLKNLRGKGRLARLKILFCVMAAICVFCVIVVAVLFVRNEWTSHSDKNGNVRVEKVDQQYTKADLAYFDDNGRKIMDTVWLDVPGVRDGDYIQLYTGADGDGLFLNYKTSTIIAAAFVVLVFIILLILIGLEIRRMKKEDTLQIILEDKTADEKM</sequence>
<dbReference type="PANTHER" id="PTHR46558">
    <property type="entry name" value="TRACRIPTIONAL REGULATORY PROTEIN-RELATED-RELATED"/>
    <property type="match status" value="1"/>
</dbReference>